<organism evidence="1">
    <name type="scientific">Myoviridae sp. ct8Uw4</name>
    <dbReference type="NCBI Taxonomy" id="2825040"/>
    <lineage>
        <taxon>Viruses</taxon>
        <taxon>Duplodnaviria</taxon>
        <taxon>Heunggongvirae</taxon>
        <taxon>Uroviricota</taxon>
        <taxon>Caudoviricetes</taxon>
    </lineage>
</organism>
<reference evidence="1" key="1">
    <citation type="journal article" date="2021" name="Proc. Natl. Acad. Sci. U.S.A.">
        <title>A Catalog of Tens of Thousands of Viruses from Human Metagenomes Reveals Hidden Associations with Chronic Diseases.</title>
        <authorList>
            <person name="Tisza M.J."/>
            <person name="Buck C.B."/>
        </authorList>
    </citation>
    <scope>NUCLEOTIDE SEQUENCE</scope>
    <source>
        <strain evidence="1">Ct8Uw4</strain>
    </source>
</reference>
<sequence>MTRLKQHDNPLAVYPLILERLKTVPGVKAVKEIGELAELLSTASARRKAAPLDGAVYVAYGGSRPEGSAGNGRKMTERLYFTFILAKSYAGARTGLYEVGAVLAAIQHSFGGWDAGAEYTAGPFVRTAPPAIEYNDGYAFYPISFTTTVIIQP</sequence>
<evidence type="ECO:0008006" key="2">
    <source>
        <dbReference type="Google" id="ProtNLM"/>
    </source>
</evidence>
<dbReference type="EMBL" id="BK015307">
    <property type="protein sequence ID" value="DAE00702.1"/>
    <property type="molecule type" value="Genomic_DNA"/>
</dbReference>
<accession>A0A8S5P0T5</accession>
<name>A0A8S5P0T5_9CAUD</name>
<dbReference type="InterPro" id="IPR056912">
    <property type="entry name" value="Phage_JBD30_tail_term-like"/>
</dbReference>
<dbReference type="Pfam" id="PF23840">
    <property type="entry name" value="Phage_tail_terminator"/>
    <property type="match status" value="1"/>
</dbReference>
<evidence type="ECO:0000313" key="1">
    <source>
        <dbReference type="EMBL" id="DAE00702.1"/>
    </source>
</evidence>
<protein>
    <recommendedName>
        <fullName evidence="2">Tail terminator</fullName>
    </recommendedName>
</protein>
<proteinExistence type="predicted"/>